<dbReference type="EMBL" id="BA000011">
    <property type="protein sequence ID" value="BAB60466.1"/>
    <property type="molecule type" value="Genomic_DNA"/>
</dbReference>
<dbReference type="STRING" id="273116.gene:9382132"/>
<keyword evidence="1" id="KW-0472">Membrane</keyword>
<dbReference type="PaxDb" id="273116-14325563"/>
<evidence type="ECO:0000313" key="3">
    <source>
        <dbReference type="Proteomes" id="UP000001017"/>
    </source>
</evidence>
<accession>Q978U1</accession>
<keyword evidence="1" id="KW-1133">Transmembrane helix</keyword>
<keyword evidence="3" id="KW-1185">Reference proteome</keyword>
<evidence type="ECO:0008006" key="4">
    <source>
        <dbReference type="Google" id="ProtNLM"/>
    </source>
</evidence>
<feature type="transmembrane region" description="Helical" evidence="1">
    <location>
        <begin position="37"/>
        <end position="60"/>
    </location>
</feature>
<name>Q978U1_THEVO</name>
<dbReference type="OrthoDB" id="8235at2157"/>
<dbReference type="InterPro" id="IPR021741">
    <property type="entry name" value="DUF3311"/>
</dbReference>
<sequence>MNTKDIIVGILLIIPFVAYFAIPTYNRVNPAIGGLSFFYWYQTLWLAISALLFGIAAYIIDKGVKE</sequence>
<protein>
    <recommendedName>
        <fullName evidence="4">DUF3311 domain-containing protein</fullName>
    </recommendedName>
</protein>
<dbReference type="eggNOG" id="arCOG03694">
    <property type="taxonomic scope" value="Archaea"/>
</dbReference>
<dbReference type="AlphaFoldDB" id="Q978U1"/>
<organism evidence="2 3">
    <name type="scientific">Thermoplasma volcanium (strain ATCC 51530 / DSM 4299 / JCM 9571 / NBRC 15438 / GSS1)</name>
    <dbReference type="NCBI Taxonomy" id="273116"/>
    <lineage>
        <taxon>Archaea</taxon>
        <taxon>Methanobacteriati</taxon>
        <taxon>Thermoplasmatota</taxon>
        <taxon>Thermoplasmata</taxon>
        <taxon>Thermoplasmatales</taxon>
        <taxon>Thermoplasmataceae</taxon>
        <taxon>Thermoplasma</taxon>
    </lineage>
</organism>
<dbReference type="RefSeq" id="WP_010917559.1">
    <property type="nucleotide sequence ID" value="NC_002689.2"/>
</dbReference>
<dbReference type="Pfam" id="PF11755">
    <property type="entry name" value="DUF3311"/>
    <property type="match status" value="1"/>
</dbReference>
<feature type="transmembrane region" description="Helical" evidence="1">
    <location>
        <begin position="6"/>
        <end position="25"/>
    </location>
</feature>
<reference evidence="2 3" key="1">
    <citation type="journal article" date="1999" name="Proc. Jpn. Acad.">
        <title>Determination of the complete genomic DNA sequence of Thermoplasma volvanium GSS1.</title>
        <authorList>
            <person name="Kawashima T."/>
            <person name="Yamamoto Y."/>
            <person name="Aramaki H."/>
            <person name="Nunoshiba T."/>
            <person name="Kawamoto T."/>
            <person name="Watanabe K."/>
            <person name="Yamazaki M."/>
            <person name="Kanehori K."/>
            <person name="Amano N."/>
            <person name="Ohya Y."/>
            <person name="Makino K."/>
            <person name="Suzuki M."/>
        </authorList>
    </citation>
    <scope>NUCLEOTIDE SEQUENCE [LARGE SCALE GENOMIC DNA]</scope>
    <source>
        <strain evidence="3">ATCC 51530 / DSM 4299 / JCM 9571 / NBRC 15438 / GSS1</strain>
    </source>
</reference>
<evidence type="ECO:0000256" key="1">
    <source>
        <dbReference type="SAM" id="Phobius"/>
    </source>
</evidence>
<dbReference type="PhylomeDB" id="Q978U1"/>
<dbReference type="KEGG" id="tvo:TVG1365320"/>
<dbReference type="Proteomes" id="UP000001017">
    <property type="component" value="Chromosome"/>
</dbReference>
<dbReference type="GeneID" id="1441441"/>
<evidence type="ECO:0000313" key="2">
    <source>
        <dbReference type="EMBL" id="BAB60466.1"/>
    </source>
</evidence>
<gene>
    <name evidence="2" type="ORF">TVG1365320</name>
</gene>
<proteinExistence type="predicted"/>
<reference evidence="2 3" key="2">
    <citation type="journal article" date="2000" name="Proc. Natl. Acad. Sci. U.S.A.">
        <title>Archaeal adaptation to higher temperatures revealed by genomic sequence of Thermoplasma volcanium.</title>
        <authorList>
            <person name="Kawashima T."/>
            <person name="Amano N."/>
            <person name="Koike H."/>
            <person name="Makino S."/>
            <person name="Higuchi S."/>
            <person name="Kawashima-Ohya Y."/>
            <person name="Watanabe K."/>
            <person name="Yamazaki M."/>
            <person name="Kanehori K."/>
            <person name="Kawamoto T."/>
            <person name="Nunoshiba T."/>
            <person name="Yamamoto Y."/>
            <person name="Aramaki H."/>
            <person name="Makino K."/>
            <person name="Suzuki M."/>
        </authorList>
    </citation>
    <scope>NUCLEOTIDE SEQUENCE [LARGE SCALE GENOMIC DNA]</scope>
    <source>
        <strain evidence="3">ATCC 51530 / DSM 4299 / JCM 9571 / NBRC 15438 / GSS1</strain>
    </source>
</reference>
<dbReference type="HOGENOM" id="CLU_183045_5_0_2"/>
<keyword evidence="1" id="KW-0812">Transmembrane</keyword>